<keyword evidence="3" id="KW-1185">Reference proteome</keyword>
<dbReference type="AlphaFoldDB" id="A0A0C3LE16"/>
<accession>A0A0C3LE16</accession>
<evidence type="ECO:0000256" key="1">
    <source>
        <dbReference type="SAM" id="MobiDB-lite"/>
    </source>
</evidence>
<sequence>MFKLLSSTPAGHPATPLSPGTLAQNGTSSKRQDSKKGSPLARTFKKLKEVVIRTRPNEKPKDSQANNGLVSLSRSSPWPSLDGPTLDHRKPPTPVTDGPTSTLNPAY</sequence>
<evidence type="ECO:0000313" key="3">
    <source>
        <dbReference type="Proteomes" id="UP000054248"/>
    </source>
</evidence>
<feature type="compositionally biased region" description="Polar residues" evidence="1">
    <location>
        <begin position="63"/>
        <end position="78"/>
    </location>
</feature>
<organism evidence="2 3">
    <name type="scientific">Tulasnella calospora MUT 4182</name>
    <dbReference type="NCBI Taxonomy" id="1051891"/>
    <lineage>
        <taxon>Eukaryota</taxon>
        <taxon>Fungi</taxon>
        <taxon>Dikarya</taxon>
        <taxon>Basidiomycota</taxon>
        <taxon>Agaricomycotina</taxon>
        <taxon>Agaricomycetes</taxon>
        <taxon>Cantharellales</taxon>
        <taxon>Tulasnellaceae</taxon>
        <taxon>Tulasnella</taxon>
    </lineage>
</organism>
<reference evidence="3" key="2">
    <citation type="submission" date="2015-01" db="EMBL/GenBank/DDBJ databases">
        <title>Evolutionary Origins and Diversification of the Mycorrhizal Mutualists.</title>
        <authorList>
            <consortium name="DOE Joint Genome Institute"/>
            <consortium name="Mycorrhizal Genomics Consortium"/>
            <person name="Kohler A."/>
            <person name="Kuo A."/>
            <person name="Nagy L.G."/>
            <person name="Floudas D."/>
            <person name="Copeland A."/>
            <person name="Barry K.W."/>
            <person name="Cichocki N."/>
            <person name="Veneault-Fourrey C."/>
            <person name="LaButti K."/>
            <person name="Lindquist E.A."/>
            <person name="Lipzen A."/>
            <person name="Lundell T."/>
            <person name="Morin E."/>
            <person name="Murat C."/>
            <person name="Riley R."/>
            <person name="Ohm R."/>
            <person name="Sun H."/>
            <person name="Tunlid A."/>
            <person name="Henrissat B."/>
            <person name="Grigoriev I.V."/>
            <person name="Hibbett D.S."/>
            <person name="Martin F."/>
        </authorList>
    </citation>
    <scope>NUCLEOTIDE SEQUENCE [LARGE SCALE GENOMIC DNA]</scope>
    <source>
        <strain evidence="3">MUT 4182</strain>
    </source>
</reference>
<protein>
    <submittedName>
        <fullName evidence="2">Uncharacterized protein</fullName>
    </submittedName>
</protein>
<reference evidence="2 3" key="1">
    <citation type="submission" date="2014-04" db="EMBL/GenBank/DDBJ databases">
        <authorList>
            <consortium name="DOE Joint Genome Institute"/>
            <person name="Kuo A."/>
            <person name="Girlanda M."/>
            <person name="Perotto S."/>
            <person name="Kohler A."/>
            <person name="Nagy L.G."/>
            <person name="Floudas D."/>
            <person name="Copeland A."/>
            <person name="Barry K.W."/>
            <person name="Cichocki N."/>
            <person name="Veneault-Fourrey C."/>
            <person name="LaButti K."/>
            <person name="Lindquist E.A."/>
            <person name="Lipzen A."/>
            <person name="Lundell T."/>
            <person name="Morin E."/>
            <person name="Murat C."/>
            <person name="Sun H."/>
            <person name="Tunlid A."/>
            <person name="Henrissat B."/>
            <person name="Grigoriev I.V."/>
            <person name="Hibbett D.S."/>
            <person name="Martin F."/>
            <person name="Nordberg H.P."/>
            <person name="Cantor M.N."/>
            <person name="Hua S.X."/>
        </authorList>
    </citation>
    <scope>NUCLEOTIDE SEQUENCE [LARGE SCALE GENOMIC DNA]</scope>
    <source>
        <strain evidence="2 3">MUT 4182</strain>
    </source>
</reference>
<feature type="compositionally biased region" description="Polar residues" evidence="1">
    <location>
        <begin position="98"/>
        <end position="107"/>
    </location>
</feature>
<dbReference type="Proteomes" id="UP000054248">
    <property type="component" value="Unassembled WGS sequence"/>
</dbReference>
<proteinExistence type="predicted"/>
<gene>
    <name evidence="2" type="ORF">M407DRAFT_30635</name>
</gene>
<dbReference type="HOGENOM" id="CLU_2211905_0_0_1"/>
<name>A0A0C3LE16_9AGAM</name>
<dbReference type="EMBL" id="KN823207">
    <property type="protein sequence ID" value="KIO19707.1"/>
    <property type="molecule type" value="Genomic_DNA"/>
</dbReference>
<feature type="compositionally biased region" description="Basic and acidic residues" evidence="1">
    <location>
        <begin position="46"/>
        <end position="62"/>
    </location>
</feature>
<feature type="region of interest" description="Disordered" evidence="1">
    <location>
        <begin position="1"/>
        <end position="107"/>
    </location>
</feature>
<evidence type="ECO:0000313" key="2">
    <source>
        <dbReference type="EMBL" id="KIO19707.1"/>
    </source>
</evidence>